<evidence type="ECO:0000313" key="3">
    <source>
        <dbReference type="Proteomes" id="UP000055048"/>
    </source>
</evidence>
<sequence length="61" mass="6799">MLRGRRDCYKNQRQDGTTKAPMWPMDLAKECCCCGSGGFQNYGKKSAVKQTANDEIDSSFA</sequence>
<dbReference type="AlphaFoldDB" id="A0A0V0T1E5"/>
<protein>
    <submittedName>
        <fullName evidence="2">Uncharacterized protein</fullName>
    </submittedName>
</protein>
<keyword evidence="3" id="KW-1185">Reference proteome</keyword>
<feature type="compositionally biased region" description="Basic and acidic residues" evidence="1">
    <location>
        <begin position="1"/>
        <end position="13"/>
    </location>
</feature>
<evidence type="ECO:0000313" key="2">
    <source>
        <dbReference type="EMBL" id="KRX32812.1"/>
    </source>
</evidence>
<gene>
    <name evidence="2" type="ORF">T05_8898</name>
</gene>
<evidence type="ECO:0000256" key="1">
    <source>
        <dbReference type="SAM" id="MobiDB-lite"/>
    </source>
</evidence>
<dbReference type="EMBL" id="JYDJ01001039">
    <property type="protein sequence ID" value="KRX32812.1"/>
    <property type="molecule type" value="Genomic_DNA"/>
</dbReference>
<name>A0A0V0T1E5_9BILA</name>
<dbReference type="Proteomes" id="UP000055048">
    <property type="component" value="Unassembled WGS sequence"/>
</dbReference>
<feature type="region of interest" description="Disordered" evidence="1">
    <location>
        <begin position="1"/>
        <end position="20"/>
    </location>
</feature>
<reference evidence="2 3" key="1">
    <citation type="submission" date="2015-01" db="EMBL/GenBank/DDBJ databases">
        <title>Evolution of Trichinella species and genotypes.</title>
        <authorList>
            <person name="Korhonen P.K."/>
            <person name="Edoardo P."/>
            <person name="Giuseppe L.R."/>
            <person name="Gasser R.B."/>
        </authorList>
    </citation>
    <scope>NUCLEOTIDE SEQUENCE [LARGE SCALE GENOMIC DNA]</scope>
    <source>
        <strain evidence="2">ISS417</strain>
    </source>
</reference>
<proteinExistence type="predicted"/>
<organism evidence="2 3">
    <name type="scientific">Trichinella murrelli</name>
    <dbReference type="NCBI Taxonomy" id="144512"/>
    <lineage>
        <taxon>Eukaryota</taxon>
        <taxon>Metazoa</taxon>
        <taxon>Ecdysozoa</taxon>
        <taxon>Nematoda</taxon>
        <taxon>Enoplea</taxon>
        <taxon>Dorylaimia</taxon>
        <taxon>Trichinellida</taxon>
        <taxon>Trichinellidae</taxon>
        <taxon>Trichinella</taxon>
    </lineage>
</organism>
<accession>A0A0V0T1E5</accession>
<comment type="caution">
    <text evidence="2">The sequence shown here is derived from an EMBL/GenBank/DDBJ whole genome shotgun (WGS) entry which is preliminary data.</text>
</comment>